<evidence type="ECO:0000313" key="2">
    <source>
        <dbReference type="Proteomes" id="UP001144978"/>
    </source>
</evidence>
<protein>
    <submittedName>
        <fullName evidence="1">Uncharacterized protein</fullName>
    </submittedName>
</protein>
<gene>
    <name evidence="1" type="ORF">NUW54_g12300</name>
</gene>
<sequence length="144" mass="15964">MTEHAPGCHQVQRHLPAEHLLVHLQALRSSPRVRVCILGDSTLETKLLRSLPLLIHIHLLSPPSSHLSCTSSIYFSLRRQLKAIRVLYRLRTRGCEPPHGSAPPFSSSYTTSCSCRPLDVFVGNLCHSGDDPLANADLLRTSRA</sequence>
<keyword evidence="2" id="KW-1185">Reference proteome</keyword>
<accession>A0ACC1N1H6</accession>
<reference evidence="1" key="1">
    <citation type="submission" date="2022-08" db="EMBL/GenBank/DDBJ databases">
        <title>Genome Sequence of Pycnoporus sanguineus.</title>
        <authorList>
            <person name="Buettner E."/>
        </authorList>
    </citation>
    <scope>NUCLEOTIDE SEQUENCE</scope>
    <source>
        <strain evidence="1">CG-C14</strain>
    </source>
</reference>
<comment type="caution">
    <text evidence="1">The sequence shown here is derived from an EMBL/GenBank/DDBJ whole genome shotgun (WGS) entry which is preliminary data.</text>
</comment>
<organism evidence="1 2">
    <name type="scientific">Trametes sanguinea</name>
    <dbReference type="NCBI Taxonomy" id="158606"/>
    <lineage>
        <taxon>Eukaryota</taxon>
        <taxon>Fungi</taxon>
        <taxon>Dikarya</taxon>
        <taxon>Basidiomycota</taxon>
        <taxon>Agaricomycotina</taxon>
        <taxon>Agaricomycetes</taxon>
        <taxon>Polyporales</taxon>
        <taxon>Polyporaceae</taxon>
        <taxon>Trametes</taxon>
    </lineage>
</organism>
<name>A0ACC1N1H6_9APHY</name>
<dbReference type="Proteomes" id="UP001144978">
    <property type="component" value="Unassembled WGS sequence"/>
</dbReference>
<dbReference type="EMBL" id="JANSHE010005181">
    <property type="protein sequence ID" value="KAJ2972303.1"/>
    <property type="molecule type" value="Genomic_DNA"/>
</dbReference>
<evidence type="ECO:0000313" key="1">
    <source>
        <dbReference type="EMBL" id="KAJ2972303.1"/>
    </source>
</evidence>
<proteinExistence type="predicted"/>